<proteinExistence type="predicted"/>
<dbReference type="OrthoDB" id="1600564at2759"/>
<dbReference type="HOGENOM" id="CLU_006524_7_0_1"/>
<dbReference type="InterPro" id="IPR051089">
    <property type="entry name" value="prtT"/>
</dbReference>
<feature type="compositionally biased region" description="Low complexity" evidence="6">
    <location>
        <begin position="654"/>
        <end position="667"/>
    </location>
</feature>
<reference evidence="7" key="3">
    <citation type="submission" date="2010-09" db="EMBL/GenBank/DDBJ databases">
        <title>Annotation of Gaeumannomyces graminis var. tritici R3-111a-1.</title>
        <authorList>
            <consortium name="The Broad Institute Genome Sequencing Platform"/>
            <person name="Ma L.-J."/>
            <person name="Dead R."/>
            <person name="Young S.K."/>
            <person name="Zeng Q."/>
            <person name="Gargeya S."/>
            <person name="Fitzgerald M."/>
            <person name="Haas B."/>
            <person name="Abouelleil A."/>
            <person name="Alvarado L."/>
            <person name="Arachchi H.M."/>
            <person name="Berlin A."/>
            <person name="Brown A."/>
            <person name="Chapman S.B."/>
            <person name="Chen Z."/>
            <person name="Dunbar C."/>
            <person name="Freedman E."/>
            <person name="Gearin G."/>
            <person name="Gellesch M."/>
            <person name="Goldberg J."/>
            <person name="Griggs A."/>
            <person name="Gujja S."/>
            <person name="Heiman D."/>
            <person name="Howarth C."/>
            <person name="Larson L."/>
            <person name="Lui A."/>
            <person name="MacDonald P.J.P."/>
            <person name="Mehta T."/>
            <person name="Montmayeur A."/>
            <person name="Murphy C."/>
            <person name="Neiman D."/>
            <person name="Pearson M."/>
            <person name="Priest M."/>
            <person name="Roberts A."/>
            <person name="Saif S."/>
            <person name="Shea T."/>
            <person name="Shenoy N."/>
            <person name="Sisk P."/>
            <person name="Stolte C."/>
            <person name="Sykes S."/>
            <person name="Yandava C."/>
            <person name="Wortman J."/>
            <person name="Nusbaum C."/>
            <person name="Birren B."/>
        </authorList>
    </citation>
    <scope>NUCLEOTIDE SEQUENCE</scope>
    <source>
        <strain evidence="7">R3-111a-1</strain>
    </source>
</reference>
<dbReference type="GO" id="GO:0005634">
    <property type="term" value="C:nucleus"/>
    <property type="evidence" value="ECO:0007669"/>
    <property type="project" value="UniProtKB-SubCell"/>
</dbReference>
<dbReference type="VEuPathDB" id="FungiDB:GGTG_02257"/>
<feature type="region of interest" description="Disordered" evidence="6">
    <location>
        <begin position="616"/>
        <end position="667"/>
    </location>
</feature>
<evidence type="ECO:0000256" key="5">
    <source>
        <dbReference type="ARBA" id="ARBA00023242"/>
    </source>
</evidence>
<comment type="subcellular location">
    <subcellularLocation>
        <location evidence="1">Nucleus</location>
    </subcellularLocation>
</comment>
<reference evidence="7" key="2">
    <citation type="submission" date="2010-07" db="EMBL/GenBank/DDBJ databases">
        <authorList>
            <consortium name="The Broad Institute Genome Sequencing Platform"/>
            <consortium name="Broad Institute Genome Sequencing Center for Infectious Disease"/>
            <person name="Ma L.-J."/>
            <person name="Dead R."/>
            <person name="Young S."/>
            <person name="Zeng Q."/>
            <person name="Koehrsen M."/>
            <person name="Alvarado L."/>
            <person name="Berlin A."/>
            <person name="Chapman S.B."/>
            <person name="Chen Z."/>
            <person name="Freedman E."/>
            <person name="Gellesch M."/>
            <person name="Goldberg J."/>
            <person name="Griggs A."/>
            <person name="Gujja S."/>
            <person name="Heilman E.R."/>
            <person name="Heiman D."/>
            <person name="Hepburn T."/>
            <person name="Howarth C."/>
            <person name="Jen D."/>
            <person name="Larson L."/>
            <person name="Mehta T."/>
            <person name="Neiman D."/>
            <person name="Pearson M."/>
            <person name="Roberts A."/>
            <person name="Saif S."/>
            <person name="Shea T."/>
            <person name="Shenoy N."/>
            <person name="Sisk P."/>
            <person name="Stolte C."/>
            <person name="Sykes S."/>
            <person name="Walk T."/>
            <person name="White J."/>
            <person name="Yandava C."/>
            <person name="Haas B."/>
            <person name="Nusbaum C."/>
            <person name="Birren B."/>
        </authorList>
    </citation>
    <scope>NUCLEOTIDE SEQUENCE</scope>
    <source>
        <strain evidence="7">R3-111a-1</strain>
    </source>
</reference>
<keyword evidence="2" id="KW-0805">Transcription regulation</keyword>
<dbReference type="EMBL" id="GL385395">
    <property type="protein sequence ID" value="EJT82283.1"/>
    <property type="molecule type" value="Genomic_DNA"/>
</dbReference>
<dbReference type="PANTHER" id="PTHR31845">
    <property type="entry name" value="FINGER DOMAIN PROTEIN, PUTATIVE-RELATED"/>
    <property type="match status" value="1"/>
</dbReference>
<organism evidence="7">
    <name type="scientific">Gaeumannomyces tritici (strain R3-111a-1)</name>
    <name type="common">Wheat and barley take-all root rot fungus</name>
    <name type="synonym">Gaeumannomyces graminis var. tritici</name>
    <dbReference type="NCBI Taxonomy" id="644352"/>
    <lineage>
        <taxon>Eukaryota</taxon>
        <taxon>Fungi</taxon>
        <taxon>Dikarya</taxon>
        <taxon>Ascomycota</taxon>
        <taxon>Pezizomycotina</taxon>
        <taxon>Sordariomycetes</taxon>
        <taxon>Sordariomycetidae</taxon>
        <taxon>Magnaporthales</taxon>
        <taxon>Magnaporthaceae</taxon>
        <taxon>Gaeumannomyces</taxon>
    </lineage>
</organism>
<evidence type="ECO:0000256" key="1">
    <source>
        <dbReference type="ARBA" id="ARBA00004123"/>
    </source>
</evidence>
<reference evidence="9" key="1">
    <citation type="submission" date="2010-07" db="EMBL/GenBank/DDBJ databases">
        <title>The genome sequence of Gaeumannomyces graminis var. tritici strain R3-111a-1.</title>
        <authorList>
            <consortium name="The Broad Institute Genome Sequencing Platform"/>
            <person name="Ma L.-J."/>
            <person name="Dead R."/>
            <person name="Young S."/>
            <person name="Zeng Q."/>
            <person name="Koehrsen M."/>
            <person name="Alvarado L."/>
            <person name="Berlin A."/>
            <person name="Chapman S.B."/>
            <person name="Chen Z."/>
            <person name="Freedman E."/>
            <person name="Gellesch M."/>
            <person name="Goldberg J."/>
            <person name="Griggs A."/>
            <person name="Gujja S."/>
            <person name="Heilman E.R."/>
            <person name="Heiman D."/>
            <person name="Hepburn T."/>
            <person name="Howarth C."/>
            <person name="Jen D."/>
            <person name="Larson L."/>
            <person name="Mehta T."/>
            <person name="Neiman D."/>
            <person name="Pearson M."/>
            <person name="Roberts A."/>
            <person name="Saif S."/>
            <person name="Shea T."/>
            <person name="Shenoy N."/>
            <person name="Sisk P."/>
            <person name="Stolte C."/>
            <person name="Sykes S."/>
            <person name="Walk T."/>
            <person name="White J."/>
            <person name="Yandava C."/>
            <person name="Haas B."/>
            <person name="Nusbaum C."/>
            <person name="Birren B."/>
        </authorList>
    </citation>
    <scope>NUCLEOTIDE SEQUENCE [LARGE SCALE GENOMIC DNA]</scope>
    <source>
        <strain evidence="9">R3-111a-1</strain>
    </source>
</reference>
<protein>
    <recommendedName>
        <fullName evidence="10">Zn(2)-C6 fungal-type domain-containing protein</fullName>
    </recommendedName>
</protein>
<dbReference type="eggNOG" id="ENOG502RX1I">
    <property type="taxonomic scope" value="Eukaryota"/>
</dbReference>
<dbReference type="GO" id="GO:0000981">
    <property type="term" value="F:DNA-binding transcription factor activity, RNA polymerase II-specific"/>
    <property type="evidence" value="ECO:0007669"/>
    <property type="project" value="TreeGrafter"/>
</dbReference>
<feature type="compositionally biased region" description="Basic and acidic residues" evidence="6">
    <location>
        <begin position="616"/>
        <end position="639"/>
    </location>
</feature>
<gene>
    <name evidence="8" type="primary">20342715</name>
    <name evidence="7" type="ORF">GGTG_02257</name>
</gene>
<dbReference type="PANTHER" id="PTHR31845:SF32">
    <property type="entry name" value="MISCELLANEOUS ZN(II)2CYS6 TRANSCRIPTION FACTOR (EUROFUNG)-RELATED"/>
    <property type="match status" value="1"/>
</dbReference>
<evidence type="ECO:0000313" key="9">
    <source>
        <dbReference type="Proteomes" id="UP000006039"/>
    </source>
</evidence>
<evidence type="ECO:0000256" key="4">
    <source>
        <dbReference type="ARBA" id="ARBA00023163"/>
    </source>
</evidence>
<keyword evidence="4" id="KW-0804">Transcription</keyword>
<evidence type="ECO:0000256" key="6">
    <source>
        <dbReference type="SAM" id="MobiDB-lite"/>
    </source>
</evidence>
<dbReference type="RefSeq" id="XP_009218292.1">
    <property type="nucleotide sequence ID" value="XM_009220028.1"/>
</dbReference>
<evidence type="ECO:0000256" key="2">
    <source>
        <dbReference type="ARBA" id="ARBA00023015"/>
    </source>
</evidence>
<dbReference type="EnsemblFungi" id="EJT82283">
    <property type="protein sequence ID" value="EJT82283"/>
    <property type="gene ID" value="GGTG_02257"/>
</dbReference>
<name>J3NLV7_GAET3</name>
<dbReference type="AlphaFoldDB" id="J3NLV7"/>
<keyword evidence="9" id="KW-1185">Reference proteome</keyword>
<accession>J3NLV7</accession>
<feature type="compositionally biased region" description="Pro residues" evidence="6">
    <location>
        <begin position="641"/>
        <end position="653"/>
    </location>
</feature>
<evidence type="ECO:0008006" key="10">
    <source>
        <dbReference type="Google" id="ProtNLM"/>
    </source>
</evidence>
<evidence type="ECO:0000313" key="8">
    <source>
        <dbReference type="EnsemblFungi" id="EJT82283"/>
    </source>
</evidence>
<dbReference type="GO" id="GO:0000976">
    <property type="term" value="F:transcription cis-regulatory region binding"/>
    <property type="evidence" value="ECO:0007669"/>
    <property type="project" value="TreeGrafter"/>
</dbReference>
<dbReference type="STRING" id="644352.J3NLV7"/>
<dbReference type="Proteomes" id="UP000006039">
    <property type="component" value="Unassembled WGS sequence"/>
</dbReference>
<sequence length="721" mass="79936">MKTAMPPKSCIPAAYGQACAGCVRGKCKCMLRQDGAGCERCHRLGKQCEPSAALRKRKSQSPPPGVPDAQRPRQGEPSIADAGSTPRLEAKIDDLVSLLRAHITPSSGKPLSLKGAAVVSLTTDPPPSATPTTGADSLFPDIVMDSATASIQLVRPAATSDPADGAVGWPSSAASSAWMSPVAREIQAASKRWYLYDTEEDKRMREFNDSFITVFPFVTLNDDLSAQRLFEERPFLWLVIMTLTEKSIAQQFAMEETIWNIISRRIVAEQLANLDLLLGLIFFTNWSHVFKKEKPFASMTLKLAINMAQELDLHREAPAFTSYRAKGGQLVPQTHTETLQRTLEERRTMLALFQISSSVWASFRKAEPLPWTPYLDSCIIALEKARQTICDLTLIAQVRCQIILNQLSCPSQNGSPIGPSEFMTTTLLQQLNAVRQKMPSFAQVWRCNKRYLLHVELAIKGLCLDRPGERQSWQPAGNAGVPSNIRRARELEAVLEACEQWMAAFQTAADPLGWIADVDLNGYVQMTHCLVQLFRLHTLPDDKCHGDGDGGPGLDLADIRRRADVFKVIDTLCDEMGKIPGAYEMVDAPGPRRGLFFKAAAHLRIIKGMMLSQLPEHMKRQREQEQRSGDKDAQQKEQTCEPPPPPPQQPQPPESLELPDPQSSSFRADAFSSADFSDDLAFLDNAVIDQASEPWIMDFLSVSFATDQPQGLYYIPDAHGY</sequence>
<reference evidence="8" key="4">
    <citation type="journal article" date="2015" name="G3 (Bethesda)">
        <title>Genome sequences of three phytopathogenic species of the Magnaporthaceae family of fungi.</title>
        <authorList>
            <person name="Okagaki L.H."/>
            <person name="Nunes C.C."/>
            <person name="Sailsbery J."/>
            <person name="Clay B."/>
            <person name="Brown D."/>
            <person name="John T."/>
            <person name="Oh Y."/>
            <person name="Young N."/>
            <person name="Fitzgerald M."/>
            <person name="Haas B.J."/>
            <person name="Zeng Q."/>
            <person name="Young S."/>
            <person name="Adiconis X."/>
            <person name="Fan L."/>
            <person name="Levin J.Z."/>
            <person name="Mitchell T.K."/>
            <person name="Okubara P.A."/>
            <person name="Farman M.L."/>
            <person name="Kohn L.M."/>
            <person name="Birren B."/>
            <person name="Ma L.-J."/>
            <person name="Dean R.A."/>
        </authorList>
    </citation>
    <scope>NUCLEOTIDE SEQUENCE</scope>
    <source>
        <strain evidence="8">R3-111a-1</strain>
    </source>
</reference>
<keyword evidence="5" id="KW-0539">Nucleus</keyword>
<evidence type="ECO:0000313" key="7">
    <source>
        <dbReference type="EMBL" id="EJT82283.1"/>
    </source>
</evidence>
<reference evidence="8" key="5">
    <citation type="submission" date="2018-04" db="UniProtKB">
        <authorList>
            <consortium name="EnsemblFungi"/>
        </authorList>
    </citation>
    <scope>IDENTIFICATION</scope>
    <source>
        <strain evidence="8">R3-111a-1</strain>
    </source>
</reference>
<evidence type="ECO:0000256" key="3">
    <source>
        <dbReference type="ARBA" id="ARBA00023125"/>
    </source>
</evidence>
<keyword evidence="3" id="KW-0238">DNA-binding</keyword>
<feature type="region of interest" description="Disordered" evidence="6">
    <location>
        <begin position="49"/>
        <end position="87"/>
    </location>
</feature>
<dbReference type="GeneID" id="20342715"/>